<dbReference type="Proteomes" id="UP000001357">
    <property type="component" value="Unassembled WGS sequence"/>
</dbReference>
<evidence type="ECO:0000256" key="3">
    <source>
        <dbReference type="ARBA" id="ARBA00022448"/>
    </source>
</evidence>
<dbReference type="STRING" id="81824.A9VCV4"/>
<evidence type="ECO:0000313" key="10">
    <source>
        <dbReference type="EMBL" id="EDQ84659.1"/>
    </source>
</evidence>
<gene>
    <name evidence="10" type="ORF">MONBRDRAFT_39198</name>
</gene>
<proteinExistence type="inferred from homology"/>
<dbReference type="GO" id="GO:0035352">
    <property type="term" value="P:NAD transmembrane transport"/>
    <property type="evidence" value="ECO:0000318"/>
    <property type="project" value="GO_Central"/>
</dbReference>
<evidence type="ECO:0000256" key="4">
    <source>
        <dbReference type="ARBA" id="ARBA00022692"/>
    </source>
</evidence>
<dbReference type="KEGG" id="mbr:MONBRDRAFT_39198"/>
<dbReference type="Gene3D" id="1.50.40.10">
    <property type="entry name" value="Mitochondrial carrier domain"/>
    <property type="match status" value="2"/>
</dbReference>
<keyword evidence="5" id="KW-0677">Repeat</keyword>
<dbReference type="eggNOG" id="KOG0764">
    <property type="taxonomic scope" value="Eukaryota"/>
</dbReference>
<evidence type="ECO:0000256" key="2">
    <source>
        <dbReference type="ARBA" id="ARBA00006375"/>
    </source>
</evidence>
<dbReference type="PROSITE" id="PS50920">
    <property type="entry name" value="SOLCAR"/>
    <property type="match status" value="3"/>
</dbReference>
<comment type="subcellular location">
    <subcellularLocation>
        <location evidence="1">Membrane</location>
        <topology evidence="1">Multi-pass membrane protein</topology>
    </subcellularLocation>
</comment>
<evidence type="ECO:0000256" key="7">
    <source>
        <dbReference type="ARBA" id="ARBA00023136"/>
    </source>
</evidence>
<name>A9VCV4_MONBE</name>
<feature type="repeat" description="Solcar" evidence="8">
    <location>
        <begin position="237"/>
        <end position="320"/>
    </location>
</feature>
<dbReference type="GO" id="GO:0051724">
    <property type="term" value="F:NAD transmembrane transporter activity"/>
    <property type="evidence" value="ECO:0000318"/>
    <property type="project" value="GO_Central"/>
</dbReference>
<dbReference type="InParanoid" id="A9VCV4"/>
<evidence type="ECO:0008006" key="12">
    <source>
        <dbReference type="Google" id="ProtNLM"/>
    </source>
</evidence>
<evidence type="ECO:0000256" key="6">
    <source>
        <dbReference type="ARBA" id="ARBA00022989"/>
    </source>
</evidence>
<evidence type="ECO:0000256" key="8">
    <source>
        <dbReference type="PROSITE-ProRule" id="PRU00282"/>
    </source>
</evidence>
<evidence type="ECO:0000256" key="9">
    <source>
        <dbReference type="RuleBase" id="RU000488"/>
    </source>
</evidence>
<reference evidence="10 11" key="1">
    <citation type="journal article" date="2008" name="Nature">
        <title>The genome of the choanoflagellate Monosiga brevicollis and the origin of metazoans.</title>
        <authorList>
            <consortium name="JGI Sequencing"/>
            <person name="King N."/>
            <person name="Westbrook M.J."/>
            <person name="Young S.L."/>
            <person name="Kuo A."/>
            <person name="Abedin M."/>
            <person name="Chapman J."/>
            <person name="Fairclough S."/>
            <person name="Hellsten U."/>
            <person name="Isogai Y."/>
            <person name="Letunic I."/>
            <person name="Marr M."/>
            <person name="Pincus D."/>
            <person name="Putnam N."/>
            <person name="Rokas A."/>
            <person name="Wright K.J."/>
            <person name="Zuzow R."/>
            <person name="Dirks W."/>
            <person name="Good M."/>
            <person name="Goodstein D."/>
            <person name="Lemons D."/>
            <person name="Li W."/>
            <person name="Lyons J.B."/>
            <person name="Morris A."/>
            <person name="Nichols S."/>
            <person name="Richter D.J."/>
            <person name="Salamov A."/>
            <person name="Bork P."/>
            <person name="Lim W.A."/>
            <person name="Manning G."/>
            <person name="Miller W.T."/>
            <person name="McGinnis W."/>
            <person name="Shapiro H."/>
            <person name="Tjian R."/>
            <person name="Grigoriev I.V."/>
            <person name="Rokhsar D."/>
        </authorList>
    </citation>
    <scope>NUCLEOTIDE SEQUENCE [LARGE SCALE GENOMIC DNA]</scope>
    <source>
        <strain evidence="11">MX1 / ATCC 50154</strain>
    </source>
</reference>
<keyword evidence="3 9" id="KW-0813">Transport</keyword>
<keyword evidence="6" id="KW-1133">Transmembrane helix</keyword>
<dbReference type="SUPFAM" id="SSF103506">
    <property type="entry name" value="Mitochondrial carrier"/>
    <property type="match status" value="1"/>
</dbReference>
<evidence type="ECO:0000313" key="11">
    <source>
        <dbReference type="Proteomes" id="UP000001357"/>
    </source>
</evidence>
<organism evidence="10 11">
    <name type="scientific">Monosiga brevicollis</name>
    <name type="common">Choanoflagellate</name>
    <dbReference type="NCBI Taxonomy" id="81824"/>
    <lineage>
        <taxon>Eukaryota</taxon>
        <taxon>Choanoflagellata</taxon>
        <taxon>Craspedida</taxon>
        <taxon>Salpingoecidae</taxon>
        <taxon>Monosiga</taxon>
    </lineage>
</organism>
<evidence type="ECO:0000256" key="5">
    <source>
        <dbReference type="ARBA" id="ARBA00022737"/>
    </source>
</evidence>
<protein>
    <recommendedName>
        <fullName evidence="12">Mitochondrial carrier protein</fullName>
    </recommendedName>
</protein>
<dbReference type="OMA" id="GVESAWV"/>
<dbReference type="GeneID" id="5895826"/>
<dbReference type="RefSeq" id="XP_001750563.1">
    <property type="nucleotide sequence ID" value="XM_001750511.1"/>
</dbReference>
<comment type="similarity">
    <text evidence="2 9">Belongs to the mitochondrial carrier (TC 2.A.29) family.</text>
</comment>
<feature type="repeat" description="Solcar" evidence="8">
    <location>
        <begin position="37"/>
        <end position="127"/>
    </location>
</feature>
<dbReference type="InterPro" id="IPR044712">
    <property type="entry name" value="SLC25A32-like"/>
</dbReference>
<dbReference type="InterPro" id="IPR018108">
    <property type="entry name" value="MCP_transmembrane"/>
</dbReference>
<accession>A9VCV4</accession>
<sequence length="328" mass="35643">MPVTASSSSSSSGAPTSATPVAPAASHSYLTSAAHWIHYNQSILAGAGGGLVNALVCSPLDVAKVRQQVEGVIHPGTSHQAGLWTILRDIRNQEGYRGWFRGLQPSLITLPFFWATYFPLYDAFRRRLGVEPNTRGAVWKSCLAAMGAAGVVDVLTNPLWVVRTRIISAVYHRTEQAVLQRLSVPGHMLHIAKHEGITALYKGLGASFLGLLHVAIQFPLYEELKHRARDASPDGRESILGLILASAGSKLVAGTITYPHEVVRARMQDSRNPAGLASIAKNILQADGWRGFYRGLHINILRVLPSCITTFVTYELIKQAIHKHVPSP</sequence>
<feature type="repeat" description="Solcar" evidence="8">
    <location>
        <begin position="136"/>
        <end position="227"/>
    </location>
</feature>
<keyword evidence="11" id="KW-1185">Reference proteome</keyword>
<keyword evidence="7 8" id="KW-0472">Membrane</keyword>
<keyword evidence="4 8" id="KW-0812">Transmembrane</keyword>
<dbReference type="Pfam" id="PF00153">
    <property type="entry name" value="Mito_carr"/>
    <property type="match status" value="3"/>
</dbReference>
<dbReference type="PANTHER" id="PTHR45683">
    <property type="entry name" value="MITOCHONDRIAL NICOTINAMIDE ADENINE DINUCLEOTIDE TRANSPORTER 1-RELATED-RELATED"/>
    <property type="match status" value="1"/>
</dbReference>
<dbReference type="InterPro" id="IPR023395">
    <property type="entry name" value="MCP_dom_sf"/>
</dbReference>
<evidence type="ECO:0000256" key="1">
    <source>
        <dbReference type="ARBA" id="ARBA00004141"/>
    </source>
</evidence>
<dbReference type="AlphaFoldDB" id="A9VCV4"/>
<dbReference type="GO" id="GO:0016020">
    <property type="term" value="C:membrane"/>
    <property type="evidence" value="ECO:0007669"/>
    <property type="project" value="UniProtKB-SubCell"/>
</dbReference>
<dbReference type="EMBL" id="CH991583">
    <property type="protein sequence ID" value="EDQ84659.1"/>
    <property type="molecule type" value="Genomic_DNA"/>
</dbReference>